<evidence type="ECO:0000256" key="3">
    <source>
        <dbReference type="ARBA" id="ARBA00022840"/>
    </source>
</evidence>
<dbReference type="CDD" id="cd00038">
    <property type="entry name" value="CAP_ED"/>
    <property type="match status" value="1"/>
</dbReference>
<dbReference type="PROSITE" id="PS00888">
    <property type="entry name" value="CNMP_BINDING_1"/>
    <property type="match status" value="1"/>
</dbReference>
<dbReference type="Gene3D" id="3.40.50.300">
    <property type="entry name" value="P-loop containing nucleotide triphosphate hydrolases"/>
    <property type="match status" value="1"/>
</dbReference>
<dbReference type="GO" id="GO:0098796">
    <property type="term" value="C:membrane protein complex"/>
    <property type="evidence" value="ECO:0007669"/>
    <property type="project" value="UniProtKB-ARBA"/>
</dbReference>
<evidence type="ECO:0000256" key="2">
    <source>
        <dbReference type="ARBA" id="ARBA00022741"/>
    </source>
</evidence>
<dbReference type="InterPro" id="IPR014324">
    <property type="entry name" value="ABC_heterocyst_DevA"/>
</dbReference>
<dbReference type="Pfam" id="PF00027">
    <property type="entry name" value="cNMP_binding"/>
    <property type="match status" value="1"/>
</dbReference>
<comment type="similarity">
    <text evidence="4">Belongs to the ABC transporter superfamily. Macrolide exporter (TC 3.A.1.122) family.</text>
</comment>
<dbReference type="EMBL" id="CP036279">
    <property type="protein sequence ID" value="QDU60352.1"/>
    <property type="molecule type" value="Genomic_DNA"/>
</dbReference>
<evidence type="ECO:0000313" key="7">
    <source>
        <dbReference type="EMBL" id="QDU60352.1"/>
    </source>
</evidence>
<feature type="domain" description="ABC transporter" evidence="6">
    <location>
        <begin position="10"/>
        <end position="246"/>
    </location>
</feature>
<dbReference type="RefSeq" id="WP_419193299.1">
    <property type="nucleotide sequence ID" value="NZ_CP036279.1"/>
</dbReference>
<dbReference type="InterPro" id="IPR017871">
    <property type="entry name" value="ABC_transporter-like_CS"/>
</dbReference>
<protein>
    <submittedName>
        <fullName evidence="7">Putative ABC transporter ATP-binding protein</fullName>
    </submittedName>
</protein>
<dbReference type="KEGG" id="knv:Pan216_11910"/>
<dbReference type="PANTHER" id="PTHR24220">
    <property type="entry name" value="IMPORT ATP-BINDING PROTEIN"/>
    <property type="match status" value="1"/>
</dbReference>
<dbReference type="GO" id="GO:0005524">
    <property type="term" value="F:ATP binding"/>
    <property type="evidence" value="ECO:0007669"/>
    <property type="project" value="UniProtKB-KW"/>
</dbReference>
<organism evidence="7 8">
    <name type="scientific">Kolteria novifilia</name>
    <dbReference type="NCBI Taxonomy" id="2527975"/>
    <lineage>
        <taxon>Bacteria</taxon>
        <taxon>Pseudomonadati</taxon>
        <taxon>Planctomycetota</taxon>
        <taxon>Planctomycetia</taxon>
        <taxon>Kolteriales</taxon>
        <taxon>Kolteriaceae</taxon>
        <taxon>Kolteria</taxon>
    </lineage>
</organism>
<dbReference type="SMART" id="SM00100">
    <property type="entry name" value="cNMP"/>
    <property type="match status" value="1"/>
</dbReference>
<keyword evidence="8" id="KW-1185">Reference proteome</keyword>
<dbReference type="InterPro" id="IPR017911">
    <property type="entry name" value="MacB-like_ATP-bd"/>
</dbReference>
<dbReference type="CDD" id="cd03255">
    <property type="entry name" value="ABC_MJ0796_LolCDE_FtsE"/>
    <property type="match status" value="1"/>
</dbReference>
<evidence type="ECO:0000256" key="1">
    <source>
        <dbReference type="ARBA" id="ARBA00022448"/>
    </source>
</evidence>
<dbReference type="InterPro" id="IPR014710">
    <property type="entry name" value="RmlC-like_jellyroll"/>
</dbReference>
<dbReference type="InterPro" id="IPR018490">
    <property type="entry name" value="cNMP-bd_dom_sf"/>
</dbReference>
<evidence type="ECO:0000313" key="8">
    <source>
        <dbReference type="Proteomes" id="UP000317093"/>
    </source>
</evidence>
<dbReference type="NCBIfam" id="TIGR02982">
    <property type="entry name" value="heterocyst_DevA"/>
    <property type="match status" value="1"/>
</dbReference>
<keyword evidence="2" id="KW-0547">Nucleotide-binding</keyword>
<dbReference type="InterPro" id="IPR015854">
    <property type="entry name" value="ABC_transpr_LolD-like"/>
</dbReference>
<evidence type="ECO:0000259" key="6">
    <source>
        <dbReference type="PROSITE" id="PS50893"/>
    </source>
</evidence>
<dbReference type="Pfam" id="PF00005">
    <property type="entry name" value="ABC_tran"/>
    <property type="match status" value="1"/>
</dbReference>
<dbReference type="SMART" id="SM00382">
    <property type="entry name" value="AAA"/>
    <property type="match status" value="1"/>
</dbReference>
<dbReference type="SUPFAM" id="SSF51206">
    <property type="entry name" value="cAMP-binding domain-like"/>
    <property type="match status" value="1"/>
</dbReference>
<dbReference type="Proteomes" id="UP000317093">
    <property type="component" value="Chromosome"/>
</dbReference>
<dbReference type="InterPro" id="IPR003593">
    <property type="entry name" value="AAA+_ATPase"/>
</dbReference>
<reference evidence="7 8" key="1">
    <citation type="submission" date="2019-02" db="EMBL/GenBank/DDBJ databases">
        <title>Deep-cultivation of Planctomycetes and their phenomic and genomic characterization uncovers novel biology.</title>
        <authorList>
            <person name="Wiegand S."/>
            <person name="Jogler M."/>
            <person name="Boedeker C."/>
            <person name="Pinto D."/>
            <person name="Vollmers J."/>
            <person name="Rivas-Marin E."/>
            <person name="Kohn T."/>
            <person name="Peeters S.H."/>
            <person name="Heuer A."/>
            <person name="Rast P."/>
            <person name="Oberbeckmann S."/>
            <person name="Bunk B."/>
            <person name="Jeske O."/>
            <person name="Meyerdierks A."/>
            <person name="Storesund J.E."/>
            <person name="Kallscheuer N."/>
            <person name="Luecker S."/>
            <person name="Lage O.M."/>
            <person name="Pohl T."/>
            <person name="Merkel B.J."/>
            <person name="Hornburger P."/>
            <person name="Mueller R.-W."/>
            <person name="Bruemmer F."/>
            <person name="Labrenz M."/>
            <person name="Spormann A.M."/>
            <person name="Op den Camp H."/>
            <person name="Overmann J."/>
            <person name="Amann R."/>
            <person name="Jetten M.S.M."/>
            <person name="Mascher T."/>
            <person name="Medema M.H."/>
            <person name="Devos D.P."/>
            <person name="Kaster A.-K."/>
            <person name="Ovreas L."/>
            <person name="Rohde M."/>
            <person name="Galperin M.Y."/>
            <person name="Jogler C."/>
        </authorList>
    </citation>
    <scope>NUCLEOTIDE SEQUENCE [LARGE SCALE GENOMIC DNA]</scope>
    <source>
        <strain evidence="7 8">Pan216</strain>
    </source>
</reference>
<proteinExistence type="inferred from homology"/>
<dbReference type="InterPro" id="IPR003439">
    <property type="entry name" value="ABC_transporter-like_ATP-bd"/>
</dbReference>
<dbReference type="PANTHER" id="PTHR24220:SF376">
    <property type="entry name" value="ABC TRANSPORTER"/>
    <property type="match status" value="1"/>
</dbReference>
<feature type="domain" description="Cyclic nucleotide-binding" evidence="5">
    <location>
        <begin position="245"/>
        <end position="364"/>
    </location>
</feature>
<dbReference type="PRINTS" id="PR00103">
    <property type="entry name" value="CAMPKINASE"/>
</dbReference>
<dbReference type="InterPro" id="IPR018488">
    <property type="entry name" value="cNMP-bd_CS"/>
</dbReference>
<keyword evidence="1" id="KW-0813">Transport</keyword>
<dbReference type="GO" id="GO:0022857">
    <property type="term" value="F:transmembrane transporter activity"/>
    <property type="evidence" value="ECO:0007669"/>
    <property type="project" value="TreeGrafter"/>
</dbReference>
<keyword evidence="3 7" id="KW-0067">ATP-binding</keyword>
<dbReference type="PROSITE" id="PS00211">
    <property type="entry name" value="ABC_TRANSPORTER_1"/>
    <property type="match status" value="1"/>
</dbReference>
<dbReference type="InterPro" id="IPR027417">
    <property type="entry name" value="P-loop_NTPase"/>
</dbReference>
<evidence type="ECO:0000256" key="4">
    <source>
        <dbReference type="ARBA" id="ARBA00038388"/>
    </source>
</evidence>
<dbReference type="GO" id="GO:0005886">
    <property type="term" value="C:plasma membrane"/>
    <property type="evidence" value="ECO:0007669"/>
    <property type="project" value="TreeGrafter"/>
</dbReference>
<accession>A0A518B097</accession>
<dbReference type="SUPFAM" id="SSF52540">
    <property type="entry name" value="P-loop containing nucleoside triphosphate hydrolases"/>
    <property type="match status" value="1"/>
</dbReference>
<dbReference type="AlphaFoldDB" id="A0A518B097"/>
<dbReference type="InterPro" id="IPR000595">
    <property type="entry name" value="cNMP-bd_dom"/>
</dbReference>
<dbReference type="FunFam" id="3.40.50.300:FF:000032">
    <property type="entry name" value="Export ABC transporter ATP-binding protein"/>
    <property type="match status" value="1"/>
</dbReference>
<sequence>MSTSEPTVLASALNYAFSSGGSSKRVLDSVDFEMQPGEIVIVTGPSGSGKTTLLTLVGALRSVQQGEMFVLGKPLHQLDKRSLVDVRREIGFIFQMHNLFDALSAFENVKMSLELRKYSKEYIKKRAIELLTELGLGERIDYKPQALSGGQRQRVAIARALANKPQLILADEPTAALDRESGRTVVNLIQRLAKQEQSSILLVTHDNRILDIADRIVTLVDGRIESDVNLAERLRICEILRQTPAFRSLTPGELTEMAEHMQRETFAKGDAIVRQGEIGDRLFVLQQGVVEVFHDDGDGSRSVASLESGNVFGEGALLTSGERNATVIAQEDVSALSLTKESFDQALNSSVSFNQEILQIHFTRTNVLTGSPHPPQTS</sequence>
<gene>
    <name evidence="7" type="ORF">Pan216_11910</name>
</gene>
<dbReference type="PROSITE" id="PS50893">
    <property type="entry name" value="ABC_TRANSPORTER_2"/>
    <property type="match status" value="1"/>
</dbReference>
<dbReference type="Gene3D" id="2.60.120.10">
    <property type="entry name" value="Jelly Rolls"/>
    <property type="match status" value="1"/>
</dbReference>
<name>A0A518B097_9BACT</name>
<dbReference type="PROSITE" id="PS50042">
    <property type="entry name" value="CNMP_BINDING_3"/>
    <property type="match status" value="1"/>
</dbReference>
<dbReference type="GO" id="GO:0016887">
    <property type="term" value="F:ATP hydrolysis activity"/>
    <property type="evidence" value="ECO:0007669"/>
    <property type="project" value="InterPro"/>
</dbReference>
<evidence type="ECO:0000259" key="5">
    <source>
        <dbReference type="PROSITE" id="PS50042"/>
    </source>
</evidence>